<organism evidence="2 3">
    <name type="scientific">Prorocentrum cordatum</name>
    <dbReference type="NCBI Taxonomy" id="2364126"/>
    <lineage>
        <taxon>Eukaryota</taxon>
        <taxon>Sar</taxon>
        <taxon>Alveolata</taxon>
        <taxon>Dinophyceae</taxon>
        <taxon>Prorocentrales</taxon>
        <taxon>Prorocentraceae</taxon>
        <taxon>Prorocentrum</taxon>
    </lineage>
</organism>
<accession>A0ABN9TME8</accession>
<feature type="compositionally biased region" description="Gly residues" evidence="1">
    <location>
        <begin position="103"/>
        <end position="113"/>
    </location>
</feature>
<name>A0ABN9TME8_9DINO</name>
<feature type="compositionally biased region" description="Basic residues" evidence="1">
    <location>
        <begin position="47"/>
        <end position="61"/>
    </location>
</feature>
<dbReference type="Proteomes" id="UP001189429">
    <property type="component" value="Unassembled WGS sequence"/>
</dbReference>
<feature type="non-terminal residue" evidence="2">
    <location>
        <position position="171"/>
    </location>
</feature>
<evidence type="ECO:0000313" key="3">
    <source>
        <dbReference type="Proteomes" id="UP001189429"/>
    </source>
</evidence>
<evidence type="ECO:0000313" key="2">
    <source>
        <dbReference type="EMBL" id="CAK0847198.1"/>
    </source>
</evidence>
<dbReference type="EMBL" id="CAUYUJ010014881">
    <property type="protein sequence ID" value="CAK0847198.1"/>
    <property type="molecule type" value="Genomic_DNA"/>
</dbReference>
<gene>
    <name evidence="2" type="ORF">PCOR1329_LOCUS40475</name>
</gene>
<sequence>MRSSFSSLAGTLRFGLQQLLNLCPAHTPSGAESAAARRPGAPLGSPARRRGGSPKRAHRPSRPATSQEPLTTVERFRMLCAGEEDSPAGPAAHEPRGDWAPLGGRGPVAGGGLREALRRRKLELMHLQPASPDQRGLPTLLGSSPSSKRPAPTEGGLREAVPRKGRAAPRP</sequence>
<protein>
    <submittedName>
        <fullName evidence="2">Uncharacterized protein</fullName>
    </submittedName>
</protein>
<comment type="caution">
    <text evidence="2">The sequence shown here is derived from an EMBL/GenBank/DDBJ whole genome shotgun (WGS) entry which is preliminary data.</text>
</comment>
<evidence type="ECO:0000256" key="1">
    <source>
        <dbReference type="SAM" id="MobiDB-lite"/>
    </source>
</evidence>
<feature type="compositionally biased region" description="Low complexity" evidence="1">
    <location>
        <begin position="136"/>
        <end position="147"/>
    </location>
</feature>
<proteinExistence type="predicted"/>
<feature type="region of interest" description="Disordered" evidence="1">
    <location>
        <begin position="24"/>
        <end position="171"/>
    </location>
</feature>
<keyword evidence="3" id="KW-1185">Reference proteome</keyword>
<reference evidence="2" key="1">
    <citation type="submission" date="2023-10" db="EMBL/GenBank/DDBJ databases">
        <authorList>
            <person name="Chen Y."/>
            <person name="Shah S."/>
            <person name="Dougan E. K."/>
            <person name="Thang M."/>
            <person name="Chan C."/>
        </authorList>
    </citation>
    <scope>NUCLEOTIDE SEQUENCE [LARGE SCALE GENOMIC DNA]</scope>
</reference>